<dbReference type="RefSeq" id="WP_147868224.1">
    <property type="nucleotide sequence ID" value="NZ_CP036264.1"/>
</dbReference>
<evidence type="ECO:0000256" key="1">
    <source>
        <dbReference type="SAM" id="Phobius"/>
    </source>
</evidence>
<accession>A0A5B9MGR7</accession>
<feature type="transmembrane region" description="Helical" evidence="1">
    <location>
        <begin position="263"/>
        <end position="278"/>
    </location>
</feature>
<keyword evidence="1" id="KW-1133">Transmembrane helix</keyword>
<evidence type="ECO:0008006" key="4">
    <source>
        <dbReference type="Google" id="ProtNLM"/>
    </source>
</evidence>
<evidence type="ECO:0000313" key="3">
    <source>
        <dbReference type="Proteomes" id="UP000321353"/>
    </source>
</evidence>
<keyword evidence="1" id="KW-0812">Transmembrane</keyword>
<feature type="transmembrane region" description="Helical" evidence="1">
    <location>
        <begin position="435"/>
        <end position="454"/>
    </location>
</feature>
<protein>
    <recommendedName>
        <fullName evidence="4">O-antigen polysaccharide polymerase Wzy</fullName>
    </recommendedName>
</protein>
<feature type="transmembrane region" description="Helical" evidence="1">
    <location>
        <begin position="284"/>
        <end position="304"/>
    </location>
</feature>
<keyword evidence="1" id="KW-0472">Membrane</keyword>
<organism evidence="2 3">
    <name type="scientific">Stieleria maiorica</name>
    <dbReference type="NCBI Taxonomy" id="2795974"/>
    <lineage>
        <taxon>Bacteria</taxon>
        <taxon>Pseudomonadati</taxon>
        <taxon>Planctomycetota</taxon>
        <taxon>Planctomycetia</taxon>
        <taxon>Pirellulales</taxon>
        <taxon>Pirellulaceae</taxon>
        <taxon>Stieleria</taxon>
    </lineage>
</organism>
<dbReference type="AlphaFoldDB" id="A0A5B9MGR7"/>
<evidence type="ECO:0000313" key="2">
    <source>
        <dbReference type="EMBL" id="QEF98725.1"/>
    </source>
</evidence>
<proteinExistence type="predicted"/>
<feature type="transmembrane region" description="Helical" evidence="1">
    <location>
        <begin position="165"/>
        <end position="192"/>
    </location>
</feature>
<name>A0A5B9MGR7_9BACT</name>
<feature type="transmembrane region" description="Helical" evidence="1">
    <location>
        <begin position="81"/>
        <end position="102"/>
    </location>
</feature>
<keyword evidence="3" id="KW-1185">Reference proteome</keyword>
<feature type="transmembrane region" description="Helical" evidence="1">
    <location>
        <begin position="123"/>
        <end position="145"/>
    </location>
</feature>
<sequence length="491" mass="55247">MTVHQAIATNPDEDDENPFVEISESVQLLARLSIVMAIAFAWWVGLNDRDSAPYPISRLLLFTLYTAIQTLPLWYRLPGVGLLHPLYVIAAYLFLKGTIPSLSQSAIGYRHIPGLPAMSAQGVAIMYMKVTGLYILAQIFTYFGFFTGRGIRWNFIEFRNRPNIVTYFVIASLVIGLVAFWLLIDLSGGLYPHLKNITRGNAAKVWVKDASNASIYATLCGLIVLPPAFLMLVGKNPGFNPVFWALTAISIAVNYLTAGRRSAIVSAVIIIVACWVLRTRTVSLARLSIIWFLLFLSIGIFGEYRRSNWDGRRRVNFSAFQDNDIGEAMEKTWSDLQQRRGGSPVPLIVYRVPKYVPFKYGMNYVGYINRFIPRRIWKNKPKGLATQCAEVFYGRYGSGAIPMGALGEAYWSGGIVAIPIVFFVWGRILCSIGTFYIRFRYSAIACMLYLLTVTRLEPSELSFGRWVYVVVPTLIILFAFGELVRARHPDS</sequence>
<dbReference type="KEGG" id="smam:Mal15_27800"/>
<feature type="transmembrane region" description="Helical" evidence="1">
    <location>
        <begin position="213"/>
        <end position="233"/>
    </location>
</feature>
<dbReference type="EMBL" id="CP036264">
    <property type="protein sequence ID" value="QEF98725.1"/>
    <property type="molecule type" value="Genomic_DNA"/>
</dbReference>
<reference evidence="2 3" key="1">
    <citation type="submission" date="2019-02" db="EMBL/GenBank/DDBJ databases">
        <title>Planctomycetal bacteria perform biofilm scaping via a novel small molecule.</title>
        <authorList>
            <person name="Jeske O."/>
            <person name="Boedeker C."/>
            <person name="Wiegand S."/>
            <person name="Breitling P."/>
            <person name="Kallscheuer N."/>
            <person name="Jogler M."/>
            <person name="Rohde M."/>
            <person name="Petersen J."/>
            <person name="Medema M.H."/>
            <person name="Surup F."/>
            <person name="Jogler C."/>
        </authorList>
    </citation>
    <scope>NUCLEOTIDE SEQUENCE [LARGE SCALE GENOMIC DNA]</scope>
    <source>
        <strain evidence="2 3">Mal15</strain>
    </source>
</reference>
<gene>
    <name evidence="2" type="ORF">Mal15_27800</name>
</gene>
<feature type="transmembrane region" description="Helical" evidence="1">
    <location>
        <begin position="239"/>
        <end position="256"/>
    </location>
</feature>
<dbReference type="Proteomes" id="UP000321353">
    <property type="component" value="Chromosome"/>
</dbReference>
<feature type="transmembrane region" description="Helical" evidence="1">
    <location>
        <begin position="466"/>
        <end position="484"/>
    </location>
</feature>
<feature type="transmembrane region" description="Helical" evidence="1">
    <location>
        <begin position="409"/>
        <end position="429"/>
    </location>
</feature>